<evidence type="ECO:0000256" key="2">
    <source>
        <dbReference type="ARBA" id="ARBA00022475"/>
    </source>
</evidence>
<dbReference type="Pfam" id="PF12704">
    <property type="entry name" value="MacB_PCD"/>
    <property type="match status" value="1"/>
</dbReference>
<dbReference type="InterPro" id="IPR003838">
    <property type="entry name" value="ABC3_permease_C"/>
</dbReference>
<feature type="domain" description="MacB-like periplasmic core" evidence="9">
    <location>
        <begin position="68"/>
        <end position="198"/>
    </location>
</feature>
<feature type="domain" description="ABC3 transporter permease C-terminal" evidence="8">
    <location>
        <begin position="287"/>
        <end position="397"/>
    </location>
</feature>
<accession>A0ABV2PUB0</accession>
<proteinExistence type="inferred from homology"/>
<organism evidence="10 11">
    <name type="scientific">Rhodanobacter soli</name>
    <dbReference type="NCBI Taxonomy" id="590609"/>
    <lineage>
        <taxon>Bacteria</taxon>
        <taxon>Pseudomonadati</taxon>
        <taxon>Pseudomonadota</taxon>
        <taxon>Gammaproteobacteria</taxon>
        <taxon>Lysobacterales</taxon>
        <taxon>Rhodanobacteraceae</taxon>
        <taxon>Rhodanobacter</taxon>
    </lineage>
</organism>
<evidence type="ECO:0000256" key="1">
    <source>
        <dbReference type="ARBA" id="ARBA00004651"/>
    </source>
</evidence>
<dbReference type="RefSeq" id="WP_354547437.1">
    <property type="nucleotide sequence ID" value="NZ_JBEPSD010000001.1"/>
</dbReference>
<comment type="subcellular location">
    <subcellularLocation>
        <location evidence="1">Cell membrane</location>
        <topology evidence="1">Multi-pass membrane protein</topology>
    </subcellularLocation>
</comment>
<dbReference type="PANTHER" id="PTHR30572:SF4">
    <property type="entry name" value="ABC TRANSPORTER PERMEASE YTRF"/>
    <property type="match status" value="1"/>
</dbReference>
<dbReference type="InterPro" id="IPR050250">
    <property type="entry name" value="Macrolide_Exporter_MacB"/>
</dbReference>
<keyword evidence="3 7" id="KW-0812">Transmembrane</keyword>
<evidence type="ECO:0000313" key="11">
    <source>
        <dbReference type="Proteomes" id="UP001549251"/>
    </source>
</evidence>
<evidence type="ECO:0000256" key="5">
    <source>
        <dbReference type="ARBA" id="ARBA00023136"/>
    </source>
</evidence>
<sequence>MQIRPILAALRRHRLATLLIAMEIALACAVLCNACFLVVQRWKLIQTQSGVDENSLAVLTVNGFEPTQAADVNARMLVGLRAIPGMQAVTLINQVPFGPQTGAAGISRDADSFKNTIGVVDFVLAEPGTFQVLGLKLVEGRMPQADDYRPATNFAPMDAQVLVSRALAEHAWPGESPIGKEFWCDKLHFRVMGVVDHFARAHPREWGAQAAEWTVFTPTLPGGSLAGTYLLRASPADLPRVLRTARDAVAKIAPDVVLDQENSQTITDLRTDYFKSDRIMIDLLIGVIVTMLGVTALGIVGLASFWVQQRRRQIGVRRALGATRGDILRYFQTENFLIVTGGILLGMLLAFALNLALMTHYELPRLPFYYLPIGALVLWGLGQLAVLGPALRAAAVPPVVATRSV</sequence>
<comment type="similarity">
    <text evidence="6">Belongs to the ABC-4 integral membrane protein family.</text>
</comment>
<comment type="caution">
    <text evidence="10">The sequence shown here is derived from an EMBL/GenBank/DDBJ whole genome shotgun (WGS) entry which is preliminary data.</text>
</comment>
<feature type="transmembrane region" description="Helical" evidence="7">
    <location>
        <begin position="283"/>
        <end position="307"/>
    </location>
</feature>
<feature type="transmembrane region" description="Helical" evidence="7">
    <location>
        <begin position="15"/>
        <end position="39"/>
    </location>
</feature>
<evidence type="ECO:0000256" key="3">
    <source>
        <dbReference type="ARBA" id="ARBA00022692"/>
    </source>
</evidence>
<dbReference type="PANTHER" id="PTHR30572">
    <property type="entry name" value="MEMBRANE COMPONENT OF TRANSPORTER-RELATED"/>
    <property type="match status" value="1"/>
</dbReference>
<name>A0ABV2PUB0_9GAMM</name>
<evidence type="ECO:0000256" key="4">
    <source>
        <dbReference type="ARBA" id="ARBA00022989"/>
    </source>
</evidence>
<dbReference type="Proteomes" id="UP001549251">
    <property type="component" value="Unassembled WGS sequence"/>
</dbReference>
<reference evidence="10 11" key="1">
    <citation type="submission" date="2024-06" db="EMBL/GenBank/DDBJ databases">
        <title>Sorghum-associated microbial communities from plants grown in Nebraska, USA.</title>
        <authorList>
            <person name="Schachtman D."/>
        </authorList>
    </citation>
    <scope>NUCLEOTIDE SEQUENCE [LARGE SCALE GENOMIC DNA]</scope>
    <source>
        <strain evidence="10 11">1757</strain>
    </source>
</reference>
<evidence type="ECO:0000259" key="9">
    <source>
        <dbReference type="Pfam" id="PF12704"/>
    </source>
</evidence>
<dbReference type="EMBL" id="JBEPSD010000001">
    <property type="protein sequence ID" value="MET4568616.1"/>
    <property type="molecule type" value="Genomic_DNA"/>
</dbReference>
<keyword evidence="11" id="KW-1185">Reference proteome</keyword>
<feature type="transmembrane region" description="Helical" evidence="7">
    <location>
        <begin position="336"/>
        <end position="357"/>
    </location>
</feature>
<feature type="transmembrane region" description="Helical" evidence="7">
    <location>
        <begin position="369"/>
        <end position="391"/>
    </location>
</feature>
<dbReference type="InterPro" id="IPR025857">
    <property type="entry name" value="MacB_PCD"/>
</dbReference>
<gene>
    <name evidence="10" type="ORF">ABIE04_000943</name>
</gene>
<evidence type="ECO:0000256" key="6">
    <source>
        <dbReference type="ARBA" id="ARBA00038076"/>
    </source>
</evidence>
<keyword evidence="4 7" id="KW-1133">Transmembrane helix</keyword>
<keyword evidence="5 7" id="KW-0472">Membrane</keyword>
<evidence type="ECO:0000256" key="7">
    <source>
        <dbReference type="SAM" id="Phobius"/>
    </source>
</evidence>
<evidence type="ECO:0000313" key="10">
    <source>
        <dbReference type="EMBL" id="MET4568616.1"/>
    </source>
</evidence>
<protein>
    <submittedName>
        <fullName evidence="10">ABC transport system permease protein</fullName>
    </submittedName>
</protein>
<evidence type="ECO:0000259" key="8">
    <source>
        <dbReference type="Pfam" id="PF02687"/>
    </source>
</evidence>
<keyword evidence="2" id="KW-1003">Cell membrane</keyword>
<dbReference type="Pfam" id="PF02687">
    <property type="entry name" value="FtsX"/>
    <property type="match status" value="1"/>
</dbReference>